<accession>A0ABM8YUR9</accession>
<reference evidence="1 2" key="1">
    <citation type="submission" date="2021-10" db="EMBL/GenBank/DDBJ databases">
        <authorList>
            <person name="Criscuolo A."/>
        </authorList>
    </citation>
    <scope>NUCLEOTIDE SEQUENCE [LARGE SCALE GENOMIC DNA]</scope>
    <source>
        <strain evidence="2">CIP 111883</strain>
    </source>
</reference>
<sequence length="43" mass="5028">MEQLVDYSLRITPGLLLLTITYLILPKKTIAFPCFWIALNKIY</sequence>
<evidence type="ECO:0000313" key="2">
    <source>
        <dbReference type="Proteomes" id="UP000789833"/>
    </source>
</evidence>
<dbReference type="Proteomes" id="UP000789833">
    <property type="component" value="Unassembled WGS sequence"/>
</dbReference>
<dbReference type="EMBL" id="CAKJTJ010000070">
    <property type="protein sequence ID" value="CAG9623728.1"/>
    <property type="molecule type" value="Genomic_DNA"/>
</dbReference>
<name>A0ABM8YUR9_9BACI</name>
<proteinExistence type="predicted"/>
<keyword evidence="2" id="KW-1185">Reference proteome</keyword>
<evidence type="ECO:0000313" key="1">
    <source>
        <dbReference type="EMBL" id="CAG9623728.1"/>
    </source>
</evidence>
<gene>
    <name evidence="1" type="ORF">BACCIP111883_04560</name>
</gene>
<dbReference type="RefSeq" id="WP_263458281.1">
    <property type="nucleotide sequence ID" value="NZ_CAKJTJ010000070.1"/>
</dbReference>
<comment type="caution">
    <text evidence="1">The sequence shown here is derived from an EMBL/GenBank/DDBJ whole genome shotgun (WGS) entry which is preliminary data.</text>
</comment>
<organism evidence="1 2">
    <name type="scientific">Sutcliffiella rhizosphaerae</name>
    <dbReference type="NCBI Taxonomy" id="2880967"/>
    <lineage>
        <taxon>Bacteria</taxon>
        <taxon>Bacillati</taxon>
        <taxon>Bacillota</taxon>
        <taxon>Bacilli</taxon>
        <taxon>Bacillales</taxon>
        <taxon>Bacillaceae</taxon>
        <taxon>Sutcliffiella</taxon>
    </lineage>
</organism>
<protein>
    <submittedName>
        <fullName evidence="1">Uncharacterized protein</fullName>
    </submittedName>
</protein>